<dbReference type="EMBL" id="JAAAWP010000012">
    <property type="protein sequence ID" value="NDW22965.1"/>
    <property type="molecule type" value="Genomic_DNA"/>
</dbReference>
<dbReference type="RefSeq" id="WP_163112635.1">
    <property type="nucleotide sequence ID" value="NZ_JAAAWP010000012.1"/>
</dbReference>
<reference evidence="3 4" key="1">
    <citation type="submission" date="2020-01" db="EMBL/GenBank/DDBJ databases">
        <title>Genomes of bacteria type strains.</title>
        <authorList>
            <person name="Chen J."/>
            <person name="Zhu S."/>
            <person name="Yang J."/>
        </authorList>
    </citation>
    <scope>NUCLEOTIDE SEQUENCE [LARGE SCALE GENOMIC DNA]</scope>
    <source>
        <strain evidence="3 4">LMG 22958</strain>
    </source>
</reference>
<feature type="chain" id="PRO_5027014837" evidence="2">
    <location>
        <begin position="23"/>
        <end position="188"/>
    </location>
</feature>
<keyword evidence="4" id="KW-1185">Reference proteome</keyword>
<gene>
    <name evidence="3" type="ORF">GTW09_15695</name>
</gene>
<dbReference type="Proteomes" id="UP000478837">
    <property type="component" value="Unassembled WGS sequence"/>
</dbReference>
<comment type="caution">
    <text evidence="3">The sequence shown here is derived from an EMBL/GenBank/DDBJ whole genome shotgun (WGS) entry which is preliminary data.</text>
</comment>
<evidence type="ECO:0000313" key="4">
    <source>
        <dbReference type="Proteomes" id="UP000478837"/>
    </source>
</evidence>
<dbReference type="AlphaFoldDB" id="A0A6L9MY82"/>
<sequence length="188" mass="20525">MKTRIIPFIAVLAALNALPAQAESVGKAIEKCRATENSLKRLMCYDRMAKSLSQYDDTDMQMSEMPALPRAKPKPSTANVPASRPRVAAAPAPAVTEERDPEASFGLDRKRTPADEVSEVVLTIADLSEGARGKTVVTFSDGAVWQQVDNTYLKLEKGQTVSIEKGLFGAFFLSVEGLNKRLKVKRVK</sequence>
<accession>A0A6L9MY82</accession>
<name>A0A6L9MY82_9ALTE</name>
<feature type="compositionally biased region" description="Low complexity" evidence="1">
    <location>
        <begin position="78"/>
        <end position="95"/>
    </location>
</feature>
<feature type="compositionally biased region" description="Basic and acidic residues" evidence="1">
    <location>
        <begin position="96"/>
        <end position="107"/>
    </location>
</feature>
<feature type="region of interest" description="Disordered" evidence="1">
    <location>
        <begin position="66"/>
        <end position="107"/>
    </location>
</feature>
<proteinExistence type="predicted"/>
<keyword evidence="2" id="KW-0732">Signal</keyword>
<evidence type="ECO:0000313" key="3">
    <source>
        <dbReference type="EMBL" id="NDW22965.1"/>
    </source>
</evidence>
<organism evidence="3 4">
    <name type="scientific">Alteromonas hispanica</name>
    <dbReference type="NCBI Taxonomy" id="315421"/>
    <lineage>
        <taxon>Bacteria</taxon>
        <taxon>Pseudomonadati</taxon>
        <taxon>Pseudomonadota</taxon>
        <taxon>Gammaproteobacteria</taxon>
        <taxon>Alteromonadales</taxon>
        <taxon>Alteromonadaceae</taxon>
        <taxon>Alteromonas/Salinimonas group</taxon>
        <taxon>Alteromonas</taxon>
    </lineage>
</organism>
<evidence type="ECO:0000256" key="2">
    <source>
        <dbReference type="SAM" id="SignalP"/>
    </source>
</evidence>
<protein>
    <submittedName>
        <fullName evidence="3">Uncharacterized protein</fullName>
    </submittedName>
</protein>
<evidence type="ECO:0000256" key="1">
    <source>
        <dbReference type="SAM" id="MobiDB-lite"/>
    </source>
</evidence>
<feature type="signal peptide" evidence="2">
    <location>
        <begin position="1"/>
        <end position="22"/>
    </location>
</feature>